<dbReference type="STRING" id="1003.SAMN04488541_100643"/>
<organism evidence="1 2">
    <name type="scientific">Thermoflexibacter ruber</name>
    <dbReference type="NCBI Taxonomy" id="1003"/>
    <lineage>
        <taxon>Bacteria</taxon>
        <taxon>Pseudomonadati</taxon>
        <taxon>Bacteroidota</taxon>
        <taxon>Cytophagia</taxon>
        <taxon>Cytophagales</taxon>
        <taxon>Thermoflexibacteraceae</taxon>
        <taxon>Thermoflexibacter</taxon>
    </lineage>
</organism>
<dbReference type="RefSeq" id="WP_143090802.1">
    <property type="nucleotide sequence ID" value="NZ_FONY01000006.1"/>
</dbReference>
<proteinExistence type="predicted"/>
<protein>
    <submittedName>
        <fullName evidence="1">Uncharacterized protein</fullName>
    </submittedName>
</protein>
<evidence type="ECO:0000313" key="1">
    <source>
        <dbReference type="EMBL" id="SFE74933.1"/>
    </source>
</evidence>
<accession>A0A1I2D4E2</accession>
<sequence>MFYPPPPRKNLSGWVLALVLLMGTFSSGFSQVGSVTIVGSPNVCVSSTQTYSIIGTTCSTANWIVGGGTILSSNNISVTVQWNNSGTTGYISVNAYSCSPTPAERSGFLSVNVIKPPCDIKWIAQGIVNGKFQYEFEADCAVANCFQWSFTNFNDYQEISRSGRKIVIRFSSTSSAVVCVNTCPIDCQPPSRQPFCASNFPNLNM</sequence>
<evidence type="ECO:0000313" key="2">
    <source>
        <dbReference type="Proteomes" id="UP000199513"/>
    </source>
</evidence>
<keyword evidence="2" id="KW-1185">Reference proteome</keyword>
<dbReference type="EMBL" id="FONY01000006">
    <property type="protein sequence ID" value="SFE74933.1"/>
    <property type="molecule type" value="Genomic_DNA"/>
</dbReference>
<dbReference type="AlphaFoldDB" id="A0A1I2D4E2"/>
<name>A0A1I2D4E2_9BACT</name>
<reference evidence="2" key="1">
    <citation type="submission" date="2016-10" db="EMBL/GenBank/DDBJ databases">
        <authorList>
            <person name="Varghese N."/>
            <person name="Submissions S."/>
        </authorList>
    </citation>
    <scope>NUCLEOTIDE SEQUENCE [LARGE SCALE GENOMIC DNA]</scope>
    <source>
        <strain>GEY</strain>
        <strain evidence="2">DSM 9560</strain>
    </source>
</reference>
<gene>
    <name evidence="1" type="ORF">SAMN04488541_100643</name>
</gene>
<dbReference type="Proteomes" id="UP000199513">
    <property type="component" value="Unassembled WGS sequence"/>
</dbReference>